<dbReference type="AlphaFoldDB" id="A0A212K3H9"/>
<evidence type="ECO:0000256" key="1">
    <source>
        <dbReference type="SAM" id="Phobius"/>
    </source>
</evidence>
<organism evidence="2">
    <name type="scientific">uncultured Dysgonomonas sp</name>
    <dbReference type="NCBI Taxonomy" id="206096"/>
    <lineage>
        <taxon>Bacteria</taxon>
        <taxon>Pseudomonadati</taxon>
        <taxon>Bacteroidota</taxon>
        <taxon>Bacteroidia</taxon>
        <taxon>Bacteroidales</taxon>
        <taxon>Dysgonomonadaceae</taxon>
        <taxon>Dysgonomonas</taxon>
        <taxon>environmental samples</taxon>
    </lineage>
</organism>
<accession>A0A212K3H9</accession>
<keyword evidence="1" id="KW-0472">Membrane</keyword>
<gene>
    <name evidence="2" type="ORF">KL86DYS1_31313</name>
</gene>
<protein>
    <submittedName>
        <fullName evidence="2">Uncharacterized protein</fullName>
    </submittedName>
</protein>
<proteinExistence type="predicted"/>
<name>A0A212K3H9_9BACT</name>
<feature type="transmembrane region" description="Helical" evidence="1">
    <location>
        <begin position="12"/>
        <end position="33"/>
    </location>
</feature>
<reference evidence="2" key="1">
    <citation type="submission" date="2016-04" db="EMBL/GenBank/DDBJ databases">
        <authorList>
            <person name="Evans L.H."/>
            <person name="Alamgir A."/>
            <person name="Owens N."/>
            <person name="Weber N.D."/>
            <person name="Virtaneva K."/>
            <person name="Barbian K."/>
            <person name="Babar A."/>
            <person name="Rosenke K."/>
        </authorList>
    </citation>
    <scope>NUCLEOTIDE SEQUENCE</scope>
    <source>
        <strain evidence="2">86-1</strain>
    </source>
</reference>
<dbReference type="EMBL" id="FLUM01000003">
    <property type="protein sequence ID" value="SBW06206.1"/>
    <property type="molecule type" value="Genomic_DNA"/>
</dbReference>
<keyword evidence="1" id="KW-0812">Transmembrane</keyword>
<keyword evidence="1" id="KW-1133">Transmembrane helix</keyword>
<evidence type="ECO:0000313" key="2">
    <source>
        <dbReference type="EMBL" id="SBW06206.1"/>
    </source>
</evidence>
<sequence length="66" mass="7928">MYICMKTPPWGFVTLFYFNVGIFFFRSYLLDLFKNIKACKVIRFVKMDLFYCSLTKSDLLIFKTAE</sequence>